<dbReference type="GO" id="GO:0008290">
    <property type="term" value="C:F-actin capping protein complex"/>
    <property type="evidence" value="ECO:0007669"/>
    <property type="project" value="UniProtKB-UniRule"/>
</dbReference>
<proteinExistence type="inferred from homology"/>
<dbReference type="InterPro" id="IPR002189">
    <property type="entry name" value="CapZ_alpha"/>
</dbReference>
<dbReference type="InterPro" id="IPR042489">
    <property type="entry name" value="CapZ_alpha_1"/>
</dbReference>
<dbReference type="Gene3D" id="3.90.1150.210">
    <property type="entry name" value="F-actin capping protein, beta subunit"/>
    <property type="match status" value="1"/>
</dbReference>
<dbReference type="InterPro" id="IPR042276">
    <property type="entry name" value="CapZ_alpha/beta_2"/>
</dbReference>
<dbReference type="GO" id="GO:0051015">
    <property type="term" value="F:actin filament binding"/>
    <property type="evidence" value="ECO:0007669"/>
    <property type="project" value="TreeGrafter"/>
</dbReference>
<dbReference type="InterPro" id="IPR017865">
    <property type="entry name" value="F-actin_cap_asu_CS"/>
</dbReference>
<dbReference type="AlphaFoldDB" id="A0A1R2BZ86"/>
<evidence type="ECO:0000256" key="1">
    <source>
        <dbReference type="ARBA" id="ARBA00010479"/>
    </source>
</evidence>
<gene>
    <name evidence="6" type="ORF">SteCoe_17279</name>
</gene>
<comment type="caution">
    <text evidence="6">The sequence shown here is derived from an EMBL/GenBank/DDBJ whole genome shotgun (WGS) entry which is preliminary data.</text>
</comment>
<dbReference type="Proteomes" id="UP000187209">
    <property type="component" value="Unassembled WGS sequence"/>
</dbReference>
<sequence length="260" mass="29390">MEIDEGRAKVIKYFIKNTPIGEFNEVLKELQSMIGSDAVHSEIVADFLLETMSDHCAVANHEGVAYQLTTIGRNGNQFFDPKHSCTFEINPFDLSVSNVQSVTSGTTLSRLIQEKLDSYLLQHFSETAQGRVFQNDEAIFVVISCANVNLRNMWTGEWIGDWKIVEGKIEGSISVNAHYFEEGNLQMKQKKEFSKSISGSNEETWAENIVKAIKDCDNIVQNGMNEVYDNLPSSVFRPMRRTMPVTSMKYADMVKTKMCT</sequence>
<keyword evidence="4 5" id="KW-0009">Actin-binding</keyword>
<dbReference type="Gene3D" id="3.30.1140.60">
    <property type="entry name" value="F-actin capping protein, alpha subunit"/>
    <property type="match status" value="1"/>
</dbReference>
<dbReference type="GO" id="GO:0030863">
    <property type="term" value="C:cortical cytoskeleton"/>
    <property type="evidence" value="ECO:0007669"/>
    <property type="project" value="TreeGrafter"/>
</dbReference>
<reference evidence="6 7" key="1">
    <citation type="submission" date="2016-11" db="EMBL/GenBank/DDBJ databases">
        <title>The macronuclear genome of Stentor coeruleus: a giant cell with tiny introns.</title>
        <authorList>
            <person name="Slabodnick M."/>
            <person name="Ruby J.G."/>
            <person name="Reiff S.B."/>
            <person name="Swart E.C."/>
            <person name="Gosai S."/>
            <person name="Prabakaran S."/>
            <person name="Witkowska E."/>
            <person name="Larue G.E."/>
            <person name="Fisher S."/>
            <person name="Freeman R.M."/>
            <person name="Gunawardena J."/>
            <person name="Chu W."/>
            <person name="Stover N.A."/>
            <person name="Gregory B.D."/>
            <person name="Nowacki M."/>
            <person name="Derisi J."/>
            <person name="Roy S.W."/>
            <person name="Marshall W.F."/>
            <person name="Sood P."/>
        </authorList>
    </citation>
    <scope>NUCLEOTIDE SEQUENCE [LARGE SCALE GENOMIC DNA]</scope>
    <source>
        <strain evidence="6">WM001</strain>
    </source>
</reference>
<dbReference type="InterPro" id="IPR037282">
    <property type="entry name" value="CapZ_alpha/beta"/>
</dbReference>
<evidence type="ECO:0000256" key="2">
    <source>
        <dbReference type="ARBA" id="ARBA00014038"/>
    </source>
</evidence>
<evidence type="ECO:0000256" key="5">
    <source>
        <dbReference type="RuleBase" id="RU365077"/>
    </source>
</evidence>
<keyword evidence="7" id="KW-1185">Reference proteome</keyword>
<comment type="subunit">
    <text evidence="5">Heterodimer of an alpha and a beta subunit.</text>
</comment>
<dbReference type="GO" id="GO:0051016">
    <property type="term" value="P:barbed-end actin filament capping"/>
    <property type="evidence" value="ECO:0007669"/>
    <property type="project" value="UniProtKB-UniRule"/>
</dbReference>
<name>A0A1R2BZ86_9CILI</name>
<evidence type="ECO:0000313" key="7">
    <source>
        <dbReference type="Proteomes" id="UP000187209"/>
    </source>
</evidence>
<keyword evidence="3 5" id="KW-0117">Actin capping</keyword>
<organism evidence="6 7">
    <name type="scientific">Stentor coeruleus</name>
    <dbReference type="NCBI Taxonomy" id="5963"/>
    <lineage>
        <taxon>Eukaryota</taxon>
        <taxon>Sar</taxon>
        <taxon>Alveolata</taxon>
        <taxon>Ciliophora</taxon>
        <taxon>Postciliodesmatophora</taxon>
        <taxon>Heterotrichea</taxon>
        <taxon>Heterotrichida</taxon>
        <taxon>Stentoridae</taxon>
        <taxon>Stentor</taxon>
    </lineage>
</organism>
<dbReference type="EMBL" id="MPUH01000353">
    <property type="protein sequence ID" value="OMJ82113.1"/>
    <property type="molecule type" value="Genomic_DNA"/>
</dbReference>
<evidence type="ECO:0000313" key="6">
    <source>
        <dbReference type="EMBL" id="OMJ82113.1"/>
    </source>
</evidence>
<dbReference type="PROSITE" id="PS00748">
    <property type="entry name" value="F_ACTIN_CAPPING_A_1"/>
    <property type="match status" value="1"/>
</dbReference>
<dbReference type="SUPFAM" id="SSF90096">
    <property type="entry name" value="Subunits of heterodimeric actin filament capping protein Capz"/>
    <property type="match status" value="1"/>
</dbReference>
<evidence type="ECO:0000256" key="4">
    <source>
        <dbReference type="ARBA" id="ARBA00023203"/>
    </source>
</evidence>
<dbReference type="PANTHER" id="PTHR10653">
    <property type="entry name" value="F-ACTIN-CAPPING PROTEIN SUBUNIT ALPHA"/>
    <property type="match status" value="1"/>
</dbReference>
<comment type="function">
    <text evidence="5">F-actin-capping proteins bind in a Ca(2+)-independent manner to the fast growing ends of actin filaments (barbed end) thereby blocking the exchange of subunits at these ends. Unlike other capping proteins (such as gelsolin and severin), these proteins do not sever actin filaments.</text>
</comment>
<dbReference type="OrthoDB" id="340550at2759"/>
<comment type="similarity">
    <text evidence="1 5">Belongs to the F-actin-capping protein alpha subunit family.</text>
</comment>
<dbReference type="Pfam" id="PF01267">
    <property type="entry name" value="F-actin_cap_A"/>
    <property type="match status" value="1"/>
</dbReference>
<dbReference type="GO" id="GO:0030036">
    <property type="term" value="P:actin cytoskeleton organization"/>
    <property type="evidence" value="ECO:0007669"/>
    <property type="project" value="TreeGrafter"/>
</dbReference>
<evidence type="ECO:0000256" key="3">
    <source>
        <dbReference type="ARBA" id="ARBA00022467"/>
    </source>
</evidence>
<accession>A0A1R2BZ86</accession>
<protein>
    <recommendedName>
        <fullName evidence="2 5">F-actin-capping protein subunit alpha</fullName>
    </recommendedName>
</protein>
<dbReference type="PANTHER" id="PTHR10653:SF0">
    <property type="entry name" value="F-ACTIN-CAPPING PROTEIN SUBUNIT ALPHA"/>
    <property type="match status" value="1"/>
</dbReference>